<reference evidence="3" key="1">
    <citation type="journal article" date="2019" name="Int. J. Syst. Evol. Microbiol.">
        <title>The Global Catalogue of Microorganisms (GCM) 10K type strain sequencing project: providing services to taxonomists for standard genome sequencing and annotation.</title>
        <authorList>
            <consortium name="The Broad Institute Genomics Platform"/>
            <consortium name="The Broad Institute Genome Sequencing Center for Infectious Disease"/>
            <person name="Wu L."/>
            <person name="Ma J."/>
        </authorList>
    </citation>
    <scope>NUCLEOTIDE SEQUENCE [LARGE SCALE GENOMIC DNA]</scope>
    <source>
        <strain evidence="3">CGMCC 1.15399</strain>
    </source>
</reference>
<name>A0ABW4GVN0_9ACTN</name>
<evidence type="ECO:0008006" key="4">
    <source>
        <dbReference type="Google" id="ProtNLM"/>
    </source>
</evidence>
<evidence type="ECO:0000256" key="1">
    <source>
        <dbReference type="SAM" id="MobiDB-lite"/>
    </source>
</evidence>
<accession>A0ABW4GVN0</accession>
<evidence type="ECO:0000313" key="2">
    <source>
        <dbReference type="EMBL" id="MFD1546935.1"/>
    </source>
</evidence>
<dbReference type="EMBL" id="JBHUCM010000070">
    <property type="protein sequence ID" value="MFD1546935.1"/>
    <property type="molecule type" value="Genomic_DNA"/>
</dbReference>
<comment type="caution">
    <text evidence="2">The sequence shown here is derived from an EMBL/GenBank/DDBJ whole genome shotgun (WGS) entry which is preliminary data.</text>
</comment>
<evidence type="ECO:0000313" key="3">
    <source>
        <dbReference type="Proteomes" id="UP001597097"/>
    </source>
</evidence>
<protein>
    <recommendedName>
        <fullName evidence="4">Uracil-DNA glycosylase</fullName>
    </recommendedName>
</protein>
<proteinExistence type="predicted"/>
<sequence>MTSPDLRPCCQQALLDHWAVCDARREDPPTGALPDLPDEPQQGGPLL</sequence>
<gene>
    <name evidence="2" type="ORF">ACFSJ0_58555</name>
</gene>
<dbReference type="Proteomes" id="UP001597097">
    <property type="component" value="Unassembled WGS sequence"/>
</dbReference>
<feature type="region of interest" description="Disordered" evidence="1">
    <location>
        <begin position="24"/>
        <end position="47"/>
    </location>
</feature>
<keyword evidence="3" id="KW-1185">Reference proteome</keyword>
<dbReference type="RefSeq" id="WP_219536658.1">
    <property type="nucleotide sequence ID" value="NZ_JAHKRM010000031.1"/>
</dbReference>
<organism evidence="2 3">
    <name type="scientific">Nonomuraea guangzhouensis</name>
    <dbReference type="NCBI Taxonomy" id="1291555"/>
    <lineage>
        <taxon>Bacteria</taxon>
        <taxon>Bacillati</taxon>
        <taxon>Actinomycetota</taxon>
        <taxon>Actinomycetes</taxon>
        <taxon>Streptosporangiales</taxon>
        <taxon>Streptosporangiaceae</taxon>
        <taxon>Nonomuraea</taxon>
    </lineage>
</organism>